<feature type="compositionally biased region" description="Polar residues" evidence="3">
    <location>
        <begin position="671"/>
        <end position="691"/>
    </location>
</feature>
<dbReference type="InterPro" id="IPR001650">
    <property type="entry name" value="Helicase_C-like"/>
</dbReference>
<evidence type="ECO:0000256" key="2">
    <source>
        <dbReference type="ARBA" id="ARBA00022840"/>
    </source>
</evidence>
<dbReference type="GO" id="GO:0005524">
    <property type="term" value="F:ATP binding"/>
    <property type="evidence" value="ECO:0007669"/>
    <property type="project" value="UniProtKB-KW"/>
</dbReference>
<dbReference type="InterPro" id="IPR007502">
    <property type="entry name" value="Helicase-assoc_dom"/>
</dbReference>
<feature type="compositionally biased region" description="Basic and acidic residues" evidence="3">
    <location>
        <begin position="692"/>
        <end position="708"/>
    </location>
</feature>
<dbReference type="GO" id="GO:0004386">
    <property type="term" value="F:helicase activity"/>
    <property type="evidence" value="ECO:0007669"/>
    <property type="project" value="TreeGrafter"/>
</dbReference>
<dbReference type="CDD" id="cd17917">
    <property type="entry name" value="DEXHc_RHA-like"/>
    <property type="match status" value="1"/>
</dbReference>
<accession>A0A2U1J2Q1</accession>
<dbReference type="SMART" id="SM00490">
    <property type="entry name" value="HELICc"/>
    <property type="match status" value="1"/>
</dbReference>
<dbReference type="Pfam" id="PF21010">
    <property type="entry name" value="HA2_C"/>
    <property type="match status" value="1"/>
</dbReference>
<reference evidence="6 7" key="1">
    <citation type="journal article" date="2018" name="MBio">
        <title>Comparative Genomics Reveals the Core Gene Toolbox for the Fungus-Insect Symbiosis.</title>
        <authorList>
            <person name="Wang Y."/>
            <person name="Stata M."/>
            <person name="Wang W."/>
            <person name="Stajich J.E."/>
            <person name="White M.M."/>
            <person name="Moncalvo J.M."/>
        </authorList>
    </citation>
    <scope>NUCLEOTIDE SEQUENCE [LARGE SCALE GENOMIC DNA]</scope>
    <source>
        <strain evidence="6 7">AUS-126-30</strain>
    </source>
</reference>
<dbReference type="CDD" id="cd18791">
    <property type="entry name" value="SF2_C_RHA"/>
    <property type="match status" value="1"/>
</dbReference>
<dbReference type="Pfam" id="PF00271">
    <property type="entry name" value="Helicase_C"/>
    <property type="match status" value="1"/>
</dbReference>
<dbReference type="PROSITE" id="PS51194">
    <property type="entry name" value="HELICASE_CTER"/>
    <property type="match status" value="1"/>
</dbReference>
<organism evidence="6 7">
    <name type="scientific">Smittium angustum</name>
    <dbReference type="NCBI Taxonomy" id="133377"/>
    <lineage>
        <taxon>Eukaryota</taxon>
        <taxon>Fungi</taxon>
        <taxon>Fungi incertae sedis</taxon>
        <taxon>Zoopagomycota</taxon>
        <taxon>Kickxellomycotina</taxon>
        <taxon>Harpellomycetes</taxon>
        <taxon>Harpellales</taxon>
        <taxon>Legeriomycetaceae</taxon>
        <taxon>Smittium</taxon>
    </lineage>
</organism>
<dbReference type="PROSITE" id="PS51192">
    <property type="entry name" value="HELICASE_ATP_BIND_1"/>
    <property type="match status" value="1"/>
</dbReference>
<proteinExistence type="predicted"/>
<evidence type="ECO:0000313" key="7">
    <source>
        <dbReference type="Proteomes" id="UP000245591"/>
    </source>
</evidence>
<dbReference type="SMART" id="SM00847">
    <property type="entry name" value="HA2"/>
    <property type="match status" value="1"/>
</dbReference>
<feature type="compositionally biased region" description="Polar residues" evidence="3">
    <location>
        <begin position="258"/>
        <end position="293"/>
    </location>
</feature>
<dbReference type="InterPro" id="IPR027417">
    <property type="entry name" value="P-loop_NTPase"/>
</dbReference>
<gene>
    <name evidence="6" type="ORF">BB558_004641</name>
</gene>
<dbReference type="Gene3D" id="3.40.50.300">
    <property type="entry name" value="P-loop containing nucleotide triphosphate hydrolases"/>
    <property type="match status" value="2"/>
</dbReference>
<protein>
    <recommendedName>
        <fullName evidence="8">RNA helicase</fullName>
    </recommendedName>
</protein>
<evidence type="ECO:0000256" key="1">
    <source>
        <dbReference type="ARBA" id="ARBA00022741"/>
    </source>
</evidence>
<dbReference type="PANTHER" id="PTHR18934">
    <property type="entry name" value="ATP-DEPENDENT RNA HELICASE"/>
    <property type="match status" value="1"/>
</dbReference>
<feature type="compositionally biased region" description="Polar residues" evidence="3">
    <location>
        <begin position="48"/>
        <end position="59"/>
    </location>
</feature>
<feature type="region of interest" description="Disordered" evidence="3">
    <location>
        <begin position="251"/>
        <end position="293"/>
    </location>
</feature>
<feature type="domain" description="Helicase C-terminal" evidence="5">
    <location>
        <begin position="1108"/>
        <end position="1287"/>
    </location>
</feature>
<dbReference type="InterPro" id="IPR011545">
    <property type="entry name" value="DEAD/DEAH_box_helicase_dom"/>
</dbReference>
<evidence type="ECO:0000259" key="5">
    <source>
        <dbReference type="PROSITE" id="PS51194"/>
    </source>
</evidence>
<keyword evidence="7" id="KW-1185">Reference proteome</keyword>
<feature type="domain" description="Helicase ATP-binding" evidence="4">
    <location>
        <begin position="806"/>
        <end position="980"/>
    </location>
</feature>
<name>A0A2U1J2Q1_SMIAN</name>
<feature type="region of interest" description="Disordered" evidence="3">
    <location>
        <begin position="671"/>
        <end position="749"/>
    </location>
</feature>
<evidence type="ECO:0000259" key="4">
    <source>
        <dbReference type="PROSITE" id="PS51192"/>
    </source>
</evidence>
<dbReference type="SMART" id="SM00487">
    <property type="entry name" value="DEXDc"/>
    <property type="match status" value="1"/>
</dbReference>
<evidence type="ECO:0000313" key="6">
    <source>
        <dbReference type="EMBL" id="PVZ99340.1"/>
    </source>
</evidence>
<dbReference type="PANTHER" id="PTHR18934:SF145">
    <property type="entry name" value="ATP-DEPENDENT RNA HELICASE DHX57-RELATED"/>
    <property type="match status" value="1"/>
</dbReference>
<feature type="region of interest" description="Disordered" evidence="3">
    <location>
        <begin position="1"/>
        <end position="59"/>
    </location>
</feature>
<dbReference type="GO" id="GO:0003723">
    <property type="term" value="F:RNA binding"/>
    <property type="evidence" value="ECO:0007669"/>
    <property type="project" value="TreeGrafter"/>
</dbReference>
<dbReference type="Pfam" id="PF00270">
    <property type="entry name" value="DEAD"/>
    <property type="match status" value="1"/>
</dbReference>
<dbReference type="InterPro" id="IPR014001">
    <property type="entry name" value="Helicase_ATP-bd"/>
</dbReference>
<feature type="compositionally biased region" description="Basic and acidic residues" evidence="3">
    <location>
        <begin position="33"/>
        <end position="47"/>
    </location>
</feature>
<keyword evidence="2" id="KW-0067">ATP-binding</keyword>
<comment type="caution">
    <text evidence="6">The sequence shown here is derived from an EMBL/GenBank/DDBJ whole genome shotgun (WGS) entry which is preliminary data.</text>
</comment>
<dbReference type="Proteomes" id="UP000245591">
    <property type="component" value="Unassembled WGS sequence"/>
</dbReference>
<feature type="compositionally biased region" description="Polar residues" evidence="3">
    <location>
        <begin position="731"/>
        <end position="749"/>
    </location>
</feature>
<feature type="compositionally biased region" description="Basic residues" evidence="3">
    <location>
        <begin position="1"/>
        <end position="11"/>
    </location>
</feature>
<dbReference type="Gene3D" id="1.20.120.1080">
    <property type="match status" value="1"/>
</dbReference>
<dbReference type="EMBL" id="MBFU01000446">
    <property type="protein sequence ID" value="PVZ99340.1"/>
    <property type="molecule type" value="Genomic_DNA"/>
</dbReference>
<keyword evidence="1" id="KW-0547">Nucleotide-binding</keyword>
<sequence length="1783" mass="201919">MGPKKSKKKTTKFPSRGYATVSIPSKNISEQPEENKDESKNSSKDAETTLNQKEIQIENTIDKSETEKIVETGVFPESKKIEDLNELNLKEDIFPINSENPIVFDLIKENSRISESNAAKQLAKENNILDLKPGQLLANVNLLQENVDKTLDLYQKGDSNFKITYRSKKLKTGDQLKNRVRELYTNYLLLKSYNVENDLIKRAIQETGGVGFTNIILWINLYISAKNLSDSFKPALNKNLSEILPTELKKTDLDKNSTDTYPSNPEPSKNKTKNPVSQKNPLGTENNNSKSITEQCDFESVNDYIELTRKWKPTLSEVVDATTGNVYAKSKKRNNSSKSAPTKNSIYDTLDMDDPSVLYGLCSFRLKRLDSLKDYLVKNNSKKRFSDSLVKINKYGSELLKDLNILKDDLLLDSRRAETISKGIYKLYEYRSQKDLDKVIEEDKKYKESLESKLIIDSNQSPEKDIGMGALFDEDLDVNSDTNENKIESDLVIMDFPEKIKGVDRSSQLFKDILNSYSKNFDMKVIKDEAHSGFGFRSIVVVQWVKSKQSEKIREMVSKSEFSHLFNISNIGFNQQSGKVSYETRATWEMPPKHVGRTLPDSEQFITTLASYSISPRPNLWLRLTPSLQELCISWKNKRDADLEIESLKNINFAADLLSETVYSMIDSSNENISKTSMGSSQSDIESGNISENKEFDYESIDNSKENRNVLSQSSKENPTPFKEPVKLNSKIPSLHNSENNQTLDNDYTSTKYNGLNRSAQRRKNWKWVEVENRRNKSDEYKKNIQPITEMLPANIYKKEIEGALISSASNSRVFIVEGDTGCGKSTQIPQIILQNLLQDPNYDGGRIICTQPRRVSAVSIAQRISQELADPGFSGVGGSRSLVGSQVRLDSNVSDANVVVFCTTGVLIQRLTSNPRLDGISVVIVDEVQERSMETDFLLVVLQKLLLERSDLFVVLMSATIDTSSFSKYFYGCPIIKIPGRTFPVDSYYLDKLIGVSNYILEDDSEYAIREYQEFKSKIKVGKTKGLKYETTHYLEYETPKSTNTQFSKLSIQENIESGNDSFQKKAKPIDPLEMISKMNSNKVNLELISHLIRNLALFNDKDNTAEHHQFWNNVPQDGAILVFLPGIKDINRLANMLEDDKDLHFILVIRLHSAIYNSKQSNEKGGKNEKYLDPFSPAPPGMRKVVISTNIAETGITIPDVTVVIDCGRSKQVRFDSRNQLSIMEERYISKASAKQRRGRAGRVQSGACFCLFTEQQLDSWPDFDTPEVTRLPLHNLCLKVKSLYSDMDLFEFFKNMLDPPPTSAVELAIYSLVGSNALKVLEYNNESIQPTSVPTLGMEITSLGQHISKLPVDFHIAKMLLYGVLLRCLDPICTIAAALMQPKSIFTNFQENTTKTSPSLYNFGLSLDYPKYKIVVKEKPSKGLFGGNFELPTLNDLADVRPHGSDFVAIIKAYREWRQFSSQMYTSRKAIVAFARRRMLNLEVLESIEDTKEQYLRLLLDLGLVDPSSNSGSRDSLRKKQPEVYGYRTGHVIYNRDSKENTYSENIAVFTAALITGLDHILMPKLTESKQTNSNITFVSPIPSLTLLGSKIVFSANSKVFGQSNEINPSEIQEPFYFSSSMGYSTINTRIHNSSINSNLFSTTKSTDMFTLPISPNQFYSRGYVLFSQIVRRTNNISHASSTCIVPILFPLMLLPYTISIESPIQNVSLIQNSNLFLKSPMKSVAAILAMKQNLSQLWKMFHSRKSNFVQTSINQELEEKWLGVVANTLTTEFEKLFKI</sequence>
<evidence type="ECO:0000256" key="3">
    <source>
        <dbReference type="SAM" id="MobiDB-lite"/>
    </source>
</evidence>
<dbReference type="SUPFAM" id="SSF52540">
    <property type="entry name" value="P-loop containing nucleoside triphosphate hydrolases"/>
    <property type="match status" value="1"/>
</dbReference>
<feature type="compositionally biased region" description="Polar residues" evidence="3">
    <location>
        <begin position="709"/>
        <end position="718"/>
    </location>
</feature>
<evidence type="ECO:0008006" key="8">
    <source>
        <dbReference type="Google" id="ProtNLM"/>
    </source>
</evidence>